<dbReference type="AlphaFoldDB" id="A0AA39HMT1"/>
<keyword evidence="7" id="KW-1185">Reference proteome</keyword>
<keyword evidence="2" id="KW-0862">Zinc</keyword>
<dbReference type="PROSITE" id="PS50089">
    <property type="entry name" value="ZF_RING_2"/>
    <property type="match status" value="1"/>
</dbReference>
<gene>
    <name evidence="6" type="ORF">QR680_004151</name>
</gene>
<dbReference type="InterPro" id="IPR001841">
    <property type="entry name" value="Znf_RING"/>
</dbReference>
<dbReference type="Proteomes" id="UP001175271">
    <property type="component" value="Unassembled WGS sequence"/>
</dbReference>
<dbReference type="EMBL" id="JAUCMV010000003">
    <property type="protein sequence ID" value="KAK0408775.1"/>
    <property type="molecule type" value="Genomic_DNA"/>
</dbReference>
<accession>A0AA39HMT1</accession>
<evidence type="ECO:0000256" key="1">
    <source>
        <dbReference type="ARBA" id="ARBA00022771"/>
    </source>
</evidence>
<keyword evidence="1 3" id="KW-0863">Zinc-finger</keyword>
<evidence type="ECO:0000256" key="3">
    <source>
        <dbReference type="PROSITE-ProRule" id="PRU00175"/>
    </source>
</evidence>
<sequence length="347" mass="40054">MQFEPDLVSDLSDSDGEGSEPMVITYHDNPPGHTISATLRQFVPFQNDDQRETYGTRWHQWDRNEETLPGGETGWVRDITLSYVRQQAGIDLVNEYPAPSDSMDETQSHDQIHNPILEDDAFKCPICTEIFAQPKLLPCCRRSICEKCERRMVHESESGNCPMCNSPGQIRRTRVLGVNIDLRNAIEALNKQKPDVTKPACQECQRIVDQDDLCFCATCDREKFICWRCGGKAHKGHDLEELKYVGLEERQRAYDALQRSDCAFNDVKTNLQKGHQDCFEKAGDILDRAKNIAEETLKNNYQTDKEFHEKLKKIEKIQTHIDRITLALKHIHNDMQQLTDQIMEDER</sequence>
<keyword evidence="1 3" id="KW-0479">Metal-binding</keyword>
<comment type="caution">
    <text evidence="6">The sequence shown here is derived from an EMBL/GenBank/DDBJ whole genome shotgun (WGS) entry which is preliminary data.</text>
</comment>
<evidence type="ECO:0000313" key="6">
    <source>
        <dbReference type="EMBL" id="KAK0408775.1"/>
    </source>
</evidence>
<dbReference type="GO" id="GO:0008270">
    <property type="term" value="F:zinc ion binding"/>
    <property type="evidence" value="ECO:0007669"/>
    <property type="project" value="UniProtKB-KW"/>
</dbReference>
<dbReference type="SUPFAM" id="SSF57850">
    <property type="entry name" value="RING/U-box"/>
    <property type="match status" value="1"/>
</dbReference>
<protein>
    <recommendedName>
        <fullName evidence="5">RING-type domain-containing protein</fullName>
    </recommendedName>
</protein>
<organism evidence="6 7">
    <name type="scientific">Steinernema hermaphroditum</name>
    <dbReference type="NCBI Taxonomy" id="289476"/>
    <lineage>
        <taxon>Eukaryota</taxon>
        <taxon>Metazoa</taxon>
        <taxon>Ecdysozoa</taxon>
        <taxon>Nematoda</taxon>
        <taxon>Chromadorea</taxon>
        <taxon>Rhabditida</taxon>
        <taxon>Tylenchina</taxon>
        <taxon>Panagrolaimomorpha</taxon>
        <taxon>Strongyloidoidea</taxon>
        <taxon>Steinernematidae</taxon>
        <taxon>Steinernema</taxon>
    </lineage>
</organism>
<name>A0AA39HMT1_9BILA</name>
<evidence type="ECO:0000256" key="2">
    <source>
        <dbReference type="ARBA" id="ARBA00022833"/>
    </source>
</evidence>
<evidence type="ECO:0000256" key="4">
    <source>
        <dbReference type="SAM" id="MobiDB-lite"/>
    </source>
</evidence>
<feature type="region of interest" description="Disordered" evidence="4">
    <location>
        <begin position="1"/>
        <end position="31"/>
    </location>
</feature>
<dbReference type="PANTHER" id="PTHR24103">
    <property type="entry name" value="E3 UBIQUITIN-PROTEIN LIGASE TRIM"/>
    <property type="match status" value="1"/>
</dbReference>
<evidence type="ECO:0000259" key="5">
    <source>
        <dbReference type="PROSITE" id="PS50089"/>
    </source>
</evidence>
<evidence type="ECO:0000313" key="7">
    <source>
        <dbReference type="Proteomes" id="UP001175271"/>
    </source>
</evidence>
<feature type="compositionally biased region" description="Low complexity" evidence="4">
    <location>
        <begin position="1"/>
        <end position="11"/>
    </location>
</feature>
<proteinExistence type="predicted"/>
<feature type="domain" description="RING-type" evidence="5">
    <location>
        <begin position="124"/>
        <end position="165"/>
    </location>
</feature>
<reference evidence="6" key="1">
    <citation type="submission" date="2023-06" db="EMBL/GenBank/DDBJ databases">
        <title>Genomic analysis of the entomopathogenic nematode Steinernema hermaphroditum.</title>
        <authorList>
            <person name="Schwarz E.M."/>
            <person name="Heppert J.K."/>
            <person name="Baniya A."/>
            <person name="Schwartz H.T."/>
            <person name="Tan C.-H."/>
            <person name="Antoshechkin I."/>
            <person name="Sternberg P.W."/>
            <person name="Goodrich-Blair H."/>
            <person name="Dillman A.R."/>
        </authorList>
    </citation>
    <scope>NUCLEOTIDE SEQUENCE</scope>
    <source>
        <strain evidence="6">PS9179</strain>
        <tissue evidence="6">Whole animal</tissue>
    </source>
</reference>
<dbReference type="InterPro" id="IPR050143">
    <property type="entry name" value="TRIM/RBCC"/>
</dbReference>
<dbReference type="InterPro" id="IPR013083">
    <property type="entry name" value="Znf_RING/FYVE/PHD"/>
</dbReference>
<dbReference type="Gene3D" id="3.30.40.10">
    <property type="entry name" value="Zinc/RING finger domain, C3HC4 (zinc finger)"/>
    <property type="match status" value="1"/>
</dbReference>